<dbReference type="Gramene" id="OMP04076">
    <property type="protein sequence ID" value="OMP04076"/>
    <property type="gene ID" value="CCACVL1_02195"/>
</dbReference>
<dbReference type="Proteomes" id="UP000188268">
    <property type="component" value="Unassembled WGS sequence"/>
</dbReference>
<proteinExistence type="predicted"/>
<accession>A0A1R3KAI3</accession>
<feature type="region of interest" description="Disordered" evidence="1">
    <location>
        <begin position="1"/>
        <end position="42"/>
    </location>
</feature>
<dbReference type="AlphaFoldDB" id="A0A1R3KAI3"/>
<feature type="compositionally biased region" description="Basic and acidic residues" evidence="1">
    <location>
        <begin position="1"/>
        <end position="19"/>
    </location>
</feature>
<organism evidence="2 3">
    <name type="scientific">Corchorus capsularis</name>
    <name type="common">Jute</name>
    <dbReference type="NCBI Taxonomy" id="210143"/>
    <lineage>
        <taxon>Eukaryota</taxon>
        <taxon>Viridiplantae</taxon>
        <taxon>Streptophyta</taxon>
        <taxon>Embryophyta</taxon>
        <taxon>Tracheophyta</taxon>
        <taxon>Spermatophyta</taxon>
        <taxon>Magnoliopsida</taxon>
        <taxon>eudicotyledons</taxon>
        <taxon>Gunneridae</taxon>
        <taxon>Pentapetalae</taxon>
        <taxon>rosids</taxon>
        <taxon>malvids</taxon>
        <taxon>Malvales</taxon>
        <taxon>Malvaceae</taxon>
        <taxon>Grewioideae</taxon>
        <taxon>Apeibeae</taxon>
        <taxon>Corchorus</taxon>
    </lineage>
</organism>
<evidence type="ECO:0000256" key="1">
    <source>
        <dbReference type="SAM" id="MobiDB-lite"/>
    </source>
</evidence>
<feature type="compositionally biased region" description="Basic and acidic residues" evidence="1">
    <location>
        <begin position="30"/>
        <end position="42"/>
    </location>
</feature>
<name>A0A1R3KAI3_COCAP</name>
<evidence type="ECO:0000313" key="2">
    <source>
        <dbReference type="EMBL" id="OMP04076.1"/>
    </source>
</evidence>
<sequence>MAREVYRASRFEEEKRKASVGESVGKFGFSRKDGPTGKEERE</sequence>
<evidence type="ECO:0000313" key="3">
    <source>
        <dbReference type="Proteomes" id="UP000188268"/>
    </source>
</evidence>
<protein>
    <submittedName>
        <fullName evidence="2">Uncharacterized protein</fullName>
    </submittedName>
</protein>
<comment type="caution">
    <text evidence="2">The sequence shown here is derived from an EMBL/GenBank/DDBJ whole genome shotgun (WGS) entry which is preliminary data.</text>
</comment>
<dbReference type="EMBL" id="AWWV01005820">
    <property type="protein sequence ID" value="OMP04076.1"/>
    <property type="molecule type" value="Genomic_DNA"/>
</dbReference>
<reference evidence="2 3" key="1">
    <citation type="submission" date="2013-09" db="EMBL/GenBank/DDBJ databases">
        <title>Corchorus capsularis genome sequencing.</title>
        <authorList>
            <person name="Alam M."/>
            <person name="Haque M.S."/>
            <person name="Islam M.S."/>
            <person name="Emdad E.M."/>
            <person name="Islam M.M."/>
            <person name="Ahmed B."/>
            <person name="Halim A."/>
            <person name="Hossen Q.M.M."/>
            <person name="Hossain M.Z."/>
            <person name="Ahmed R."/>
            <person name="Khan M.M."/>
            <person name="Islam R."/>
            <person name="Rashid M.M."/>
            <person name="Khan S.A."/>
            <person name="Rahman M.S."/>
            <person name="Alam M."/>
        </authorList>
    </citation>
    <scope>NUCLEOTIDE SEQUENCE [LARGE SCALE GENOMIC DNA]</scope>
    <source>
        <strain evidence="3">cv. CVL-1</strain>
        <tissue evidence="2">Whole seedling</tissue>
    </source>
</reference>
<keyword evidence="3" id="KW-1185">Reference proteome</keyword>
<gene>
    <name evidence="2" type="ORF">CCACVL1_02195</name>
</gene>